<dbReference type="InterPro" id="IPR052029">
    <property type="entry name" value="PpiD_chaperone"/>
</dbReference>
<dbReference type="Gene3D" id="1.10.4030.10">
    <property type="entry name" value="Porin chaperone SurA, peptide-binding domain"/>
    <property type="match status" value="1"/>
</dbReference>
<proteinExistence type="predicted"/>
<keyword evidence="2" id="KW-1003">Cell membrane</keyword>
<evidence type="ECO:0000256" key="5">
    <source>
        <dbReference type="SAM" id="Phobius"/>
    </source>
</evidence>
<comment type="subcellular location">
    <subcellularLocation>
        <location evidence="1">Cell membrane</location>
    </subcellularLocation>
</comment>
<reference evidence="6 7" key="1">
    <citation type="submission" date="2018-10" db="EMBL/GenBank/DDBJ databases">
        <title>Comparative functional genomics of the obligate endosymbiont Buchnera aphidicola.</title>
        <authorList>
            <person name="Chong R.A."/>
        </authorList>
    </citation>
    <scope>NUCLEOTIDE SEQUENCE [LARGE SCALE GENOMIC DNA]</scope>
    <source>
        <strain evidence="6 7">Mrh</strain>
    </source>
</reference>
<dbReference type="EMBL" id="CP033004">
    <property type="protein sequence ID" value="QCI23439.1"/>
    <property type="molecule type" value="Genomic_DNA"/>
</dbReference>
<dbReference type="SUPFAM" id="SSF109998">
    <property type="entry name" value="Triger factor/SurA peptide-binding domain-like"/>
    <property type="match status" value="1"/>
</dbReference>
<evidence type="ECO:0000256" key="3">
    <source>
        <dbReference type="ARBA" id="ARBA00023136"/>
    </source>
</evidence>
<evidence type="ECO:0000256" key="2">
    <source>
        <dbReference type="ARBA" id="ARBA00022475"/>
    </source>
</evidence>
<gene>
    <name evidence="6" type="ORF">D9V73_02220</name>
</gene>
<protein>
    <recommendedName>
        <fullName evidence="8">Peptidylprolyl isomerase</fullName>
    </recommendedName>
</protein>
<feature type="transmembrane region" description="Helical" evidence="5">
    <location>
        <begin position="9"/>
        <end position="28"/>
    </location>
</feature>
<dbReference type="GO" id="GO:0005886">
    <property type="term" value="C:plasma membrane"/>
    <property type="evidence" value="ECO:0007669"/>
    <property type="project" value="UniProtKB-SubCell"/>
</dbReference>
<dbReference type="InterPro" id="IPR027304">
    <property type="entry name" value="Trigger_fact/SurA_dom_sf"/>
</dbReference>
<dbReference type="PANTHER" id="PTHR47529">
    <property type="entry name" value="PEPTIDYL-PROLYL CIS-TRANS ISOMERASE D"/>
    <property type="match status" value="1"/>
</dbReference>
<sequence length="366" mass="43720">MTKKKIKLIFSNIIIIIFFIIITFSLIFTKMNYYPFINKNHYVIKVNDDEINSEELLKRYSIELLQLKKKLNLNNLDKSYNNFYKSKIYKKIISDIIYETLLKQYIHKLKISVSDADVKYYIHNQIIFKKNNVFNVDKYYSVLHNLNISTKEYVNKIKTHLKIKQFIYFITNSIFTLEKETNNFIKSLSQIRVIKIAPINILHVFKKFIITNSTKITKKNINNYNNKIAIETNRIKYSLMITKIINALHDKPNKLLKKIDLKFEKPQLFSKFHFNKLAKLIFSLPTPKKNKNAYFFIIKNNNNLSLVKFYKIIHIKFSKQQKKALLSQLFQHNLNMILNSILNDLYMKSTISYGKLNSFENIFEIN</sequence>
<evidence type="ECO:0000256" key="1">
    <source>
        <dbReference type="ARBA" id="ARBA00004236"/>
    </source>
</evidence>
<evidence type="ECO:0000313" key="7">
    <source>
        <dbReference type="Proteomes" id="UP000298566"/>
    </source>
</evidence>
<accession>A0A4D6Y397</accession>
<keyword evidence="5" id="KW-1133">Transmembrane helix</keyword>
<dbReference type="Proteomes" id="UP000298566">
    <property type="component" value="Chromosome"/>
</dbReference>
<dbReference type="RefSeq" id="WP_158336648.1">
    <property type="nucleotide sequence ID" value="NZ_CP033004.1"/>
</dbReference>
<dbReference type="Pfam" id="PF13624">
    <property type="entry name" value="SurA_N_3"/>
    <property type="match status" value="1"/>
</dbReference>
<evidence type="ECO:0000313" key="6">
    <source>
        <dbReference type="EMBL" id="QCI23439.1"/>
    </source>
</evidence>
<name>A0A4D6Y397_BUCMH</name>
<dbReference type="AlphaFoldDB" id="A0A4D6Y397"/>
<keyword evidence="5" id="KW-0812">Transmembrane</keyword>
<evidence type="ECO:0000256" key="4">
    <source>
        <dbReference type="ARBA" id="ARBA00023186"/>
    </source>
</evidence>
<keyword evidence="4" id="KW-0143">Chaperone</keyword>
<evidence type="ECO:0008006" key="8">
    <source>
        <dbReference type="Google" id="ProtNLM"/>
    </source>
</evidence>
<dbReference type="OrthoDB" id="9812372at2"/>
<dbReference type="PANTHER" id="PTHR47529:SF1">
    <property type="entry name" value="PERIPLASMIC CHAPERONE PPID"/>
    <property type="match status" value="1"/>
</dbReference>
<organism evidence="6 7">
    <name type="scientific">Buchnera aphidicola subsp. Melaphis rhois</name>
    <dbReference type="NCBI Taxonomy" id="118103"/>
    <lineage>
        <taxon>Bacteria</taxon>
        <taxon>Pseudomonadati</taxon>
        <taxon>Pseudomonadota</taxon>
        <taxon>Gammaproteobacteria</taxon>
        <taxon>Enterobacterales</taxon>
        <taxon>Erwiniaceae</taxon>
        <taxon>Buchnera</taxon>
    </lineage>
</organism>
<keyword evidence="3 5" id="KW-0472">Membrane</keyword>